<evidence type="ECO:0000256" key="4">
    <source>
        <dbReference type="ARBA" id="ARBA00022989"/>
    </source>
</evidence>
<dbReference type="GO" id="GO:0016020">
    <property type="term" value="C:membrane"/>
    <property type="evidence" value="ECO:0007669"/>
    <property type="project" value="UniProtKB-SubCell"/>
</dbReference>
<evidence type="ECO:0000256" key="7">
    <source>
        <dbReference type="ARBA" id="ARBA00023303"/>
    </source>
</evidence>
<evidence type="ECO:0000256" key="2">
    <source>
        <dbReference type="ARBA" id="ARBA00022448"/>
    </source>
</evidence>
<keyword evidence="7" id="KW-0407">Ion channel</keyword>
<proteinExistence type="predicted"/>
<evidence type="ECO:0000313" key="12">
    <source>
        <dbReference type="Proteomes" id="UP000663856"/>
    </source>
</evidence>
<feature type="transmembrane region" description="Helical" evidence="9">
    <location>
        <begin position="141"/>
        <end position="159"/>
    </location>
</feature>
<dbReference type="SMART" id="SM01053">
    <property type="entry name" value="CaMBD"/>
    <property type="match status" value="1"/>
</dbReference>
<feature type="transmembrane region" description="Helical" evidence="9">
    <location>
        <begin position="355"/>
        <end position="373"/>
    </location>
</feature>
<dbReference type="Pfam" id="PF03530">
    <property type="entry name" value="SK_channel"/>
    <property type="match status" value="1"/>
</dbReference>
<evidence type="ECO:0000256" key="1">
    <source>
        <dbReference type="ARBA" id="ARBA00004141"/>
    </source>
</evidence>
<keyword evidence="4 9" id="KW-1133">Transmembrane helix</keyword>
<feature type="transmembrane region" description="Helical" evidence="9">
    <location>
        <begin position="416"/>
        <end position="436"/>
    </location>
</feature>
<protein>
    <recommendedName>
        <fullName evidence="10">Calmodulin-binding domain-containing protein</fullName>
    </recommendedName>
</protein>
<evidence type="ECO:0000256" key="3">
    <source>
        <dbReference type="ARBA" id="ARBA00022692"/>
    </source>
</evidence>
<feature type="region of interest" description="Disordered" evidence="8">
    <location>
        <begin position="1"/>
        <end position="58"/>
    </location>
</feature>
<feature type="transmembrane region" description="Helical" evidence="9">
    <location>
        <begin position="293"/>
        <end position="312"/>
    </location>
</feature>
<dbReference type="PANTHER" id="PTHR10153">
    <property type="entry name" value="SMALL CONDUCTANCE CALCIUM-ACTIVATED POTASSIUM CHANNEL"/>
    <property type="match status" value="1"/>
</dbReference>
<dbReference type="InterPro" id="IPR004178">
    <property type="entry name" value="CaM-bd_dom"/>
</dbReference>
<evidence type="ECO:0000256" key="9">
    <source>
        <dbReference type="SAM" id="Phobius"/>
    </source>
</evidence>
<evidence type="ECO:0000256" key="5">
    <source>
        <dbReference type="ARBA" id="ARBA00023065"/>
    </source>
</evidence>
<feature type="transmembrane region" description="Helical" evidence="9">
    <location>
        <begin position="385"/>
        <end position="404"/>
    </location>
</feature>
<dbReference type="InterPro" id="IPR013099">
    <property type="entry name" value="K_chnl_dom"/>
</dbReference>
<name>A0A816UXV5_9BILA</name>
<keyword evidence="3 9" id="KW-0812">Transmembrane</keyword>
<keyword evidence="5" id="KW-0406">Ion transport</keyword>
<dbReference type="EMBL" id="CAJNRF010010171">
    <property type="protein sequence ID" value="CAF2117656.1"/>
    <property type="molecule type" value="Genomic_DNA"/>
</dbReference>
<evidence type="ECO:0000256" key="8">
    <source>
        <dbReference type="SAM" id="MobiDB-lite"/>
    </source>
</evidence>
<comment type="caution">
    <text evidence="11">The sequence shown here is derived from an EMBL/GenBank/DDBJ whole genome shotgun (WGS) entry which is preliminary data.</text>
</comment>
<accession>A0A816UXV5</accession>
<gene>
    <name evidence="11" type="ORF">WKI299_LOCUS23645</name>
</gene>
<feature type="transmembrane region" description="Helical" evidence="9">
    <location>
        <begin position="185"/>
        <end position="206"/>
    </location>
</feature>
<organism evidence="11 12">
    <name type="scientific">Rotaria magnacalcarata</name>
    <dbReference type="NCBI Taxonomy" id="392030"/>
    <lineage>
        <taxon>Eukaryota</taxon>
        <taxon>Metazoa</taxon>
        <taxon>Spiralia</taxon>
        <taxon>Gnathifera</taxon>
        <taxon>Rotifera</taxon>
        <taxon>Eurotatoria</taxon>
        <taxon>Bdelloidea</taxon>
        <taxon>Philodinida</taxon>
        <taxon>Philodinidae</taxon>
        <taxon>Rotaria</taxon>
    </lineage>
</organism>
<dbReference type="AlphaFoldDB" id="A0A816UXV5"/>
<reference evidence="11" key="1">
    <citation type="submission" date="2021-02" db="EMBL/GenBank/DDBJ databases">
        <authorList>
            <person name="Nowell W R."/>
        </authorList>
    </citation>
    <scope>NUCLEOTIDE SEQUENCE</scope>
</reference>
<feature type="domain" description="Calmodulin-binding" evidence="10">
    <location>
        <begin position="454"/>
        <end position="529"/>
    </location>
</feature>
<feature type="compositionally biased region" description="Polar residues" evidence="8">
    <location>
        <begin position="25"/>
        <end position="37"/>
    </location>
</feature>
<feature type="transmembrane region" description="Helical" evidence="9">
    <location>
        <begin position="103"/>
        <end position="121"/>
    </location>
</feature>
<dbReference type="InterPro" id="IPR015449">
    <property type="entry name" value="K_chnl_Ca-activ_SK"/>
</dbReference>
<evidence type="ECO:0000259" key="10">
    <source>
        <dbReference type="SMART" id="SM01053"/>
    </source>
</evidence>
<dbReference type="GO" id="GO:0005516">
    <property type="term" value="F:calmodulin binding"/>
    <property type="evidence" value="ECO:0007669"/>
    <property type="project" value="InterPro"/>
</dbReference>
<keyword evidence="6 9" id="KW-0472">Membrane</keyword>
<evidence type="ECO:0000256" key="6">
    <source>
        <dbReference type="ARBA" id="ARBA00023136"/>
    </source>
</evidence>
<dbReference type="Pfam" id="PF02888">
    <property type="entry name" value="CaMBD"/>
    <property type="match status" value="1"/>
</dbReference>
<comment type="subcellular location">
    <subcellularLocation>
        <location evidence="1">Membrane</location>
        <topology evidence="1">Multi-pass membrane protein</topology>
    </subcellularLocation>
</comment>
<dbReference type="SUPFAM" id="SSF81327">
    <property type="entry name" value="Small-conductance potassium channel"/>
    <property type="match status" value="1"/>
</dbReference>
<dbReference type="Gene3D" id="1.10.287.70">
    <property type="match status" value="2"/>
</dbReference>
<dbReference type="SUPFAM" id="SSF81324">
    <property type="entry name" value="Voltage-gated potassium channels"/>
    <property type="match status" value="1"/>
</dbReference>
<dbReference type="GO" id="GO:0016286">
    <property type="term" value="F:small conductance calcium-activated potassium channel activity"/>
    <property type="evidence" value="ECO:0007669"/>
    <property type="project" value="InterPro"/>
</dbReference>
<evidence type="ECO:0000313" key="11">
    <source>
        <dbReference type="EMBL" id="CAF2117656.1"/>
    </source>
</evidence>
<dbReference type="Proteomes" id="UP000663856">
    <property type="component" value="Unassembled WGS sequence"/>
</dbReference>
<dbReference type="Pfam" id="PF07885">
    <property type="entry name" value="Ion_trans_2"/>
    <property type="match status" value="1"/>
</dbReference>
<keyword evidence="2" id="KW-0813">Transport</keyword>
<sequence>MASGDNPRLPLTSGTSPIVKYTEMRNPTETPSTTITMASMPSPPPFSSSTSSHEPKANSSFAANTYELRRVTIRQRHAMKKALMGNVGYRLVKRKELHIQRRLIGDIMCIFGIFGIILMIIENELTFNRVDHKDTTSSLLIKATITFTTILLVCLVFYYHRINLSLHCVDNSIDDWRIALTRTKILSILFEAFICMIHPIPGHFLIEWSSQYVKTIGTNFNHIYPYRAVPNSLTTPTSLNTTTVSTTTTTTATTTMTLKDAKENPLAYVPIDIMLSIPTTTTMTLKDAKENPLAYVPIDIMLSIPMFFRLYLVCRLIMLRSHLVRDVSSQSLGYLNRVSFNFPFIIKSYMQRRPTILLTSFCITTFFIASWAMRACDYNVNTGHMSMLDATWLFIISFTTIGYGDIVPSTYCGRGIAATTGIIGVFSTALLVAVIAQKLELTRSEKYVHNFVANIELAKAHKDQAANVVKYGWKVWYLRRKGKANFIQYIQTQRKLLTSIHLIRSIKQRQRKLADNYVSLMEIFTVQRSTSAVTDETAQRVIFMERKIDKVEDKLIEINQGMINLEDKLNILLDRITKK</sequence>
<dbReference type="InterPro" id="IPR036122">
    <property type="entry name" value="CaM-bd_dom_sf"/>
</dbReference>